<keyword evidence="2" id="KW-0812">Transmembrane</keyword>
<gene>
    <name evidence="4" type="ORF">BBD41_16715</name>
</gene>
<proteinExistence type="predicted"/>
<dbReference type="KEGG" id="pib:BBD41_16715"/>
<evidence type="ECO:0000313" key="4">
    <source>
        <dbReference type="EMBL" id="ANY74092.1"/>
    </source>
</evidence>
<accession>A0A1B2E2G0</accession>
<dbReference type="InterPro" id="IPR011098">
    <property type="entry name" value="G5_dom"/>
</dbReference>
<dbReference type="Pfam" id="PF07501">
    <property type="entry name" value="G5"/>
    <property type="match status" value="1"/>
</dbReference>
<dbReference type="SMART" id="SM01208">
    <property type="entry name" value="G5"/>
    <property type="match status" value="1"/>
</dbReference>
<dbReference type="Pfam" id="PF04294">
    <property type="entry name" value="VanW"/>
    <property type="match status" value="1"/>
</dbReference>
<reference evidence="4" key="1">
    <citation type="submission" date="2016-08" db="EMBL/GenBank/DDBJ databases">
        <title>Complete Genome Seqeunce of Paenibacillus sp. nov. IHBB 9852 from high altitute lake of Indian trans-Himalayas.</title>
        <authorList>
            <person name="Kiran S."/>
            <person name="Swarnkar M.K."/>
            <person name="Rana A."/>
            <person name="Tewari R."/>
            <person name="Gulati A."/>
        </authorList>
    </citation>
    <scope>NUCLEOTIDE SEQUENCE [LARGE SCALE GENOMIC DNA]</scope>
    <source>
        <strain evidence="4">IHBB 9852</strain>
    </source>
</reference>
<keyword evidence="2" id="KW-1133">Transmembrane helix</keyword>
<feature type="transmembrane region" description="Helical" evidence="2">
    <location>
        <begin position="7"/>
        <end position="29"/>
    </location>
</feature>
<keyword evidence="1" id="KW-0732">Signal</keyword>
<sequence>MKKIHLGLIIVSCFVLILSVGFGMLTLYVNQKELPEGVVVSGWDVGGRPADEVLAELDQRLAAMAGMKVKLQAAMLKGRTETFTLKEAGVQYDAESFREAVTKLHDNAGTLWEQVWYRHNFRSEWEISATWNRDLLKKRLNEEWEKERFGEPVNAVRSISEDDIVRYMPEKTAYRIDWAMLYDRLGAALPSDLSAAGKQADTELVLELPLNLEKPPVTLESLQSEGIARKIVEFSTSLGASGPGRVHNVTAAAKAVDGMILKPGDEFNYAHVIDTAKKEYGFKEAPVIVNGKLVPGIGGGICQVSSTVYHAALLIGLDITERRNHSLPVSYMPKGQDATFAEGAINFRFRNSTGKHLLILSEVSDETLTVKLFGTFPKDTVYELESSTIETLPSPEKVIHNKALPPGFKQVIQQGKPGYVVETYRTKKVNGKLVERVKISTDTYRAQDSIVAINPTHDGGMPIPNETPKKEVVEDGITAAP</sequence>
<dbReference type="AlphaFoldDB" id="A0A1B2E2G0"/>
<dbReference type="PROSITE" id="PS51109">
    <property type="entry name" value="G5"/>
    <property type="match status" value="1"/>
</dbReference>
<feature type="domain" description="G5" evidence="3">
    <location>
        <begin position="378"/>
        <end position="457"/>
    </location>
</feature>
<evidence type="ECO:0000256" key="2">
    <source>
        <dbReference type="SAM" id="Phobius"/>
    </source>
</evidence>
<dbReference type="RefSeq" id="WP_099478276.1">
    <property type="nucleotide sequence ID" value="NZ_CP016809.1"/>
</dbReference>
<protein>
    <submittedName>
        <fullName evidence="4">Vancomycin resistance protein</fullName>
    </submittedName>
</protein>
<dbReference type="PANTHER" id="PTHR35788:SF1">
    <property type="entry name" value="EXPORTED PROTEIN"/>
    <property type="match status" value="1"/>
</dbReference>
<organism evidence="4">
    <name type="scientific">Paenibacillus ihbetae</name>
    <dbReference type="NCBI Taxonomy" id="1870820"/>
    <lineage>
        <taxon>Bacteria</taxon>
        <taxon>Bacillati</taxon>
        <taxon>Bacillota</taxon>
        <taxon>Bacilli</taxon>
        <taxon>Bacillales</taxon>
        <taxon>Paenibacillaceae</taxon>
        <taxon>Paenibacillus</taxon>
    </lineage>
</organism>
<dbReference type="Gene3D" id="2.20.230.10">
    <property type="entry name" value="Resuscitation-promoting factor rpfb"/>
    <property type="match status" value="1"/>
</dbReference>
<dbReference type="InterPro" id="IPR007391">
    <property type="entry name" value="Vancomycin_resist_VanW"/>
</dbReference>
<evidence type="ECO:0000259" key="3">
    <source>
        <dbReference type="PROSITE" id="PS51109"/>
    </source>
</evidence>
<name>A0A1B2E2G0_9BACL</name>
<keyword evidence="2" id="KW-0472">Membrane</keyword>
<dbReference type="PANTHER" id="PTHR35788">
    <property type="entry name" value="EXPORTED PROTEIN-RELATED"/>
    <property type="match status" value="1"/>
</dbReference>
<evidence type="ECO:0000256" key="1">
    <source>
        <dbReference type="ARBA" id="ARBA00022729"/>
    </source>
</evidence>
<dbReference type="EMBL" id="CP016809">
    <property type="protein sequence ID" value="ANY74092.1"/>
    <property type="molecule type" value="Genomic_DNA"/>
</dbReference>
<dbReference type="InterPro" id="IPR052913">
    <property type="entry name" value="Glycopeptide_resist_protein"/>
</dbReference>